<organism evidence="7 8">
    <name type="scientific">Psylliodes chrysocephalus</name>
    <dbReference type="NCBI Taxonomy" id="3402493"/>
    <lineage>
        <taxon>Eukaryota</taxon>
        <taxon>Metazoa</taxon>
        <taxon>Ecdysozoa</taxon>
        <taxon>Arthropoda</taxon>
        <taxon>Hexapoda</taxon>
        <taxon>Insecta</taxon>
        <taxon>Pterygota</taxon>
        <taxon>Neoptera</taxon>
        <taxon>Endopterygota</taxon>
        <taxon>Coleoptera</taxon>
        <taxon>Polyphaga</taxon>
        <taxon>Cucujiformia</taxon>
        <taxon>Chrysomeloidea</taxon>
        <taxon>Chrysomelidae</taxon>
        <taxon>Galerucinae</taxon>
        <taxon>Alticini</taxon>
        <taxon>Psylliodes</taxon>
    </lineage>
</organism>
<evidence type="ECO:0000259" key="6">
    <source>
        <dbReference type="Pfam" id="PF13873"/>
    </source>
</evidence>
<dbReference type="EMBL" id="OV651817">
    <property type="protein sequence ID" value="CAH1111177.1"/>
    <property type="molecule type" value="Genomic_DNA"/>
</dbReference>
<evidence type="ECO:0000313" key="7">
    <source>
        <dbReference type="EMBL" id="CAH1111177.1"/>
    </source>
</evidence>
<feature type="domain" description="Myb/SANT-like DNA-binding" evidence="6">
    <location>
        <begin position="4"/>
        <end position="62"/>
    </location>
</feature>
<keyword evidence="3" id="KW-0805">Transcription regulation</keyword>
<dbReference type="Proteomes" id="UP001153636">
    <property type="component" value="Chromosome 5"/>
</dbReference>
<dbReference type="Pfam" id="PF13873">
    <property type="entry name" value="Myb_DNA-bind_5"/>
    <property type="match status" value="1"/>
</dbReference>
<name>A0A9P0CXI6_9CUCU</name>
<gene>
    <name evidence="7" type="ORF">PSYICH_LOCUS11197</name>
</gene>
<evidence type="ECO:0000256" key="3">
    <source>
        <dbReference type="ARBA" id="ARBA00023015"/>
    </source>
</evidence>
<evidence type="ECO:0000256" key="2">
    <source>
        <dbReference type="ARBA" id="ARBA00016807"/>
    </source>
</evidence>
<evidence type="ECO:0000256" key="4">
    <source>
        <dbReference type="ARBA" id="ARBA00023163"/>
    </source>
</evidence>
<dbReference type="AlphaFoldDB" id="A0A9P0CXI6"/>
<dbReference type="OrthoDB" id="6783928at2759"/>
<evidence type="ECO:0000256" key="5">
    <source>
        <dbReference type="ARBA" id="ARBA00025466"/>
    </source>
</evidence>
<evidence type="ECO:0000256" key="1">
    <source>
        <dbReference type="ARBA" id="ARBA00011764"/>
    </source>
</evidence>
<comment type="function">
    <text evidence="5">Involved in transvection phenomena (= synapsis-dependent gene expression), where the synaptic pairing of chromosomes carrying genes with which zeste interacts influences the expression of these genes. Zeste binds to DNA and stimulates transcription from a nearby promoter.</text>
</comment>
<accession>A0A9P0CXI6</accession>
<keyword evidence="8" id="KW-1185">Reference proteome</keyword>
<comment type="subunit">
    <text evidence="1">Self-associates forming complexes of several hundred monomers.</text>
</comment>
<evidence type="ECO:0000313" key="8">
    <source>
        <dbReference type="Proteomes" id="UP001153636"/>
    </source>
</evidence>
<sequence length="171" mass="19235">MKNRKYKNIIENKETGGVTWKNKEEAWKNVEREFSSNSSTPRLEEVLKRYYNNKKKETRKQTLVQNVKFKRTGGGMPIVNVKDNAVFNLFGLHNNFDDDVESDLEQAQSMDESPAKLLICTPSSSGGTVVGSSSLLSTVASSSTAGRAVISIKSGIIDRKRNRESQEKMWL</sequence>
<dbReference type="InterPro" id="IPR028002">
    <property type="entry name" value="Myb_DNA-bind_5"/>
</dbReference>
<reference evidence="7" key="1">
    <citation type="submission" date="2022-01" db="EMBL/GenBank/DDBJ databases">
        <authorList>
            <person name="King R."/>
        </authorList>
    </citation>
    <scope>NUCLEOTIDE SEQUENCE</scope>
</reference>
<protein>
    <recommendedName>
        <fullName evidence="2">Regulatory protein zeste</fullName>
    </recommendedName>
</protein>
<keyword evidence="4" id="KW-0804">Transcription</keyword>
<proteinExistence type="predicted"/>